<dbReference type="EMBL" id="JMSE01000292">
    <property type="protein sequence ID" value="KDN70793.1"/>
    <property type="molecule type" value="Genomic_DNA"/>
</dbReference>
<evidence type="ECO:0000313" key="1">
    <source>
        <dbReference type="EMBL" id="KDN70793.1"/>
    </source>
</evidence>
<proteinExistence type="predicted"/>
<comment type="caution">
    <text evidence="1">The sequence shown here is derived from an EMBL/GenBank/DDBJ whole genome shotgun (WGS) entry which is preliminary data.</text>
</comment>
<evidence type="ECO:0000313" key="2">
    <source>
        <dbReference type="Proteomes" id="UP000027238"/>
    </source>
</evidence>
<dbReference type="SUPFAM" id="SSF52047">
    <property type="entry name" value="RNI-like"/>
    <property type="match status" value="1"/>
</dbReference>
<protein>
    <recommendedName>
        <fullName evidence="3">F-box domain-containing protein</fullName>
    </recommendedName>
</protein>
<dbReference type="eggNOG" id="ENOG502R1AN">
    <property type="taxonomic scope" value="Eukaryota"/>
</dbReference>
<reference evidence="2" key="1">
    <citation type="journal article" date="2014" name="Genome Announc.">
        <title>Draft genome sequence of Colletotrichum sublineola, a destructive pathogen of cultivated sorghum.</title>
        <authorList>
            <person name="Baroncelli R."/>
            <person name="Sanz-Martin J.M."/>
            <person name="Rech G.E."/>
            <person name="Sukno S.A."/>
            <person name="Thon M.R."/>
        </authorList>
    </citation>
    <scope>NUCLEOTIDE SEQUENCE [LARGE SCALE GENOMIC DNA]</scope>
    <source>
        <strain evidence="2">TX430BB</strain>
    </source>
</reference>
<dbReference type="HOGENOM" id="CLU_627003_0_0_1"/>
<keyword evidence="2" id="KW-1185">Reference proteome</keyword>
<dbReference type="Proteomes" id="UP000027238">
    <property type="component" value="Unassembled WGS sequence"/>
</dbReference>
<organism evidence="1 2">
    <name type="scientific">Colletotrichum sublineola</name>
    <name type="common">Sorghum anthracnose fungus</name>
    <dbReference type="NCBI Taxonomy" id="1173701"/>
    <lineage>
        <taxon>Eukaryota</taxon>
        <taxon>Fungi</taxon>
        <taxon>Dikarya</taxon>
        <taxon>Ascomycota</taxon>
        <taxon>Pezizomycotina</taxon>
        <taxon>Sordariomycetes</taxon>
        <taxon>Hypocreomycetidae</taxon>
        <taxon>Glomerellales</taxon>
        <taxon>Glomerellaceae</taxon>
        <taxon>Colletotrichum</taxon>
        <taxon>Colletotrichum graminicola species complex</taxon>
    </lineage>
</organism>
<accession>A0A066XNM7</accession>
<dbReference type="Gene3D" id="3.80.10.10">
    <property type="entry name" value="Ribonuclease Inhibitor"/>
    <property type="match status" value="1"/>
</dbReference>
<sequence length="446" mass="49532">MDGSSSVLPASIIWNSGQPDVELVSSSSSSPIIGDMRRLLRNPAHLHSVRHAAIRRIGVLQQQLGPGLAAKPLTVEQKFAFMTHIMEANLPASISAALSQNDEGQLAGAIAILLSRLPSLDTLEIQTFDRTDDDEWTRSRPPGDPVVLLLGQLILSDSSASFPNVTVVKVLVPSLEEDPDGEFKYYVYADTVLSFFYLPRIRTLELHRVEDGGQPINWPVLGSTPSATNLEELVLSKVQLSEANVNQLLQASPNLKVLRWEHVIDAEYAGSWLNLASLQASLETLKGSLEDFSFSLILWTSTAIDCGEPGPWGIRGALASLMSFERLRRLVVSLPVLLGWESKNSPRLDEVLPTGIQRLTITNEMFYWWHYRWDDLDWEGDGLNVPRWRSIEAKILEYLEGRPPNLEELRLELSTTGEDLRAQEVRNKLVSAGEACGINVTVELKP</sequence>
<dbReference type="InterPro" id="IPR032675">
    <property type="entry name" value="LRR_dom_sf"/>
</dbReference>
<name>A0A066XNM7_COLSU</name>
<dbReference type="OrthoDB" id="4191831at2759"/>
<evidence type="ECO:0008006" key="3">
    <source>
        <dbReference type="Google" id="ProtNLM"/>
    </source>
</evidence>
<dbReference type="AlphaFoldDB" id="A0A066XNM7"/>
<gene>
    <name evidence="1" type="ORF">CSUB01_12649</name>
</gene>